<protein>
    <submittedName>
        <fullName evidence="1">Uncharacterized protein</fullName>
    </submittedName>
</protein>
<gene>
    <name evidence="1" type="ORF">ACAOBT_LOCUS28238</name>
</gene>
<sequence>MVGRYRGFISYLKQNVSGVLAIHCVIHRQHLVAKKLSVRLHESLHLLICAVV</sequence>
<dbReference type="OrthoDB" id="10068674at2759"/>
<dbReference type="Proteomes" id="UP001152888">
    <property type="component" value="Unassembled WGS sequence"/>
</dbReference>
<dbReference type="AlphaFoldDB" id="A0A9P0PZI4"/>
<organism evidence="1 2">
    <name type="scientific">Acanthoscelides obtectus</name>
    <name type="common">Bean weevil</name>
    <name type="synonym">Bruchus obtectus</name>
    <dbReference type="NCBI Taxonomy" id="200917"/>
    <lineage>
        <taxon>Eukaryota</taxon>
        <taxon>Metazoa</taxon>
        <taxon>Ecdysozoa</taxon>
        <taxon>Arthropoda</taxon>
        <taxon>Hexapoda</taxon>
        <taxon>Insecta</taxon>
        <taxon>Pterygota</taxon>
        <taxon>Neoptera</taxon>
        <taxon>Endopterygota</taxon>
        <taxon>Coleoptera</taxon>
        <taxon>Polyphaga</taxon>
        <taxon>Cucujiformia</taxon>
        <taxon>Chrysomeloidea</taxon>
        <taxon>Chrysomelidae</taxon>
        <taxon>Bruchinae</taxon>
        <taxon>Bruchini</taxon>
        <taxon>Acanthoscelides</taxon>
    </lineage>
</organism>
<reference evidence="1" key="1">
    <citation type="submission" date="2022-03" db="EMBL/GenBank/DDBJ databases">
        <authorList>
            <person name="Sayadi A."/>
        </authorList>
    </citation>
    <scope>NUCLEOTIDE SEQUENCE</scope>
</reference>
<evidence type="ECO:0000313" key="2">
    <source>
        <dbReference type="Proteomes" id="UP001152888"/>
    </source>
</evidence>
<accession>A0A9P0PZI4</accession>
<dbReference type="EMBL" id="CAKOFQ010007611">
    <property type="protein sequence ID" value="CAH2004934.1"/>
    <property type="molecule type" value="Genomic_DNA"/>
</dbReference>
<proteinExistence type="predicted"/>
<keyword evidence="2" id="KW-1185">Reference proteome</keyword>
<comment type="caution">
    <text evidence="1">The sequence shown here is derived from an EMBL/GenBank/DDBJ whole genome shotgun (WGS) entry which is preliminary data.</text>
</comment>
<evidence type="ECO:0000313" key="1">
    <source>
        <dbReference type="EMBL" id="CAH2004934.1"/>
    </source>
</evidence>
<name>A0A9P0PZI4_ACAOB</name>